<dbReference type="PROSITE" id="PS50005">
    <property type="entry name" value="TPR"/>
    <property type="match status" value="1"/>
</dbReference>
<evidence type="ECO:0000256" key="2">
    <source>
        <dbReference type="ARBA" id="ARBA00022737"/>
    </source>
</evidence>
<accession>A0A420XFD6</accession>
<dbReference type="InterPro" id="IPR056413">
    <property type="entry name" value="TPR_CcmH_CycH"/>
</dbReference>
<evidence type="ECO:0000256" key="6">
    <source>
        <dbReference type="SAM" id="Phobius"/>
    </source>
</evidence>
<keyword evidence="6" id="KW-0812">Transmembrane</keyword>
<feature type="transmembrane region" description="Helical" evidence="6">
    <location>
        <begin position="94"/>
        <end position="117"/>
    </location>
</feature>
<dbReference type="GO" id="GO:0030313">
    <property type="term" value="C:cell envelope"/>
    <property type="evidence" value="ECO:0007669"/>
    <property type="project" value="UniProtKB-SubCell"/>
</dbReference>
<keyword evidence="3" id="KW-0201">Cytochrome c-type biogenesis</keyword>
<gene>
    <name evidence="8" type="ORF">DES31_1565</name>
</gene>
<dbReference type="InterPro" id="IPR011990">
    <property type="entry name" value="TPR-like_helical_dom_sf"/>
</dbReference>
<name>A0A420XFD6_9PAST</name>
<dbReference type="AlphaFoldDB" id="A0A420XFD6"/>
<dbReference type="NCBIfam" id="TIGR03142">
    <property type="entry name" value="cytochro_ccmI"/>
    <property type="match status" value="1"/>
</dbReference>
<evidence type="ECO:0000256" key="4">
    <source>
        <dbReference type="ARBA" id="ARBA00022803"/>
    </source>
</evidence>
<keyword evidence="6" id="KW-0472">Membrane</keyword>
<dbReference type="Gene3D" id="1.25.40.10">
    <property type="entry name" value="Tetratricopeptide repeat domain"/>
    <property type="match status" value="1"/>
</dbReference>
<proteinExistence type="predicted"/>
<dbReference type="SUPFAM" id="SSF48452">
    <property type="entry name" value="TPR-like"/>
    <property type="match status" value="1"/>
</dbReference>
<evidence type="ECO:0000256" key="3">
    <source>
        <dbReference type="ARBA" id="ARBA00022748"/>
    </source>
</evidence>
<evidence type="ECO:0000313" key="9">
    <source>
        <dbReference type="Proteomes" id="UP000280099"/>
    </source>
</evidence>
<organism evidence="8 9">
    <name type="scientific">Otariodibacter oris</name>
    <dbReference type="NCBI Taxonomy" id="1032623"/>
    <lineage>
        <taxon>Bacteria</taxon>
        <taxon>Pseudomonadati</taxon>
        <taxon>Pseudomonadota</taxon>
        <taxon>Gammaproteobacteria</taxon>
        <taxon>Pasteurellales</taxon>
        <taxon>Pasteurellaceae</taxon>
        <taxon>Otariodibacter</taxon>
    </lineage>
</organism>
<keyword evidence="2" id="KW-0677">Repeat</keyword>
<reference evidence="8 9" key="1">
    <citation type="submission" date="2018-10" db="EMBL/GenBank/DDBJ databases">
        <title>Genomic Encyclopedia of Type Strains, Phase IV (KMG-IV): sequencing the most valuable type-strain genomes for metagenomic binning, comparative biology and taxonomic classification.</title>
        <authorList>
            <person name="Goeker M."/>
        </authorList>
    </citation>
    <scope>NUCLEOTIDE SEQUENCE [LARGE SCALE GENOMIC DNA]</scope>
    <source>
        <strain evidence="8 9">DSM 23800</strain>
    </source>
</reference>
<dbReference type="InterPro" id="IPR019734">
    <property type="entry name" value="TPR_rpt"/>
</dbReference>
<evidence type="ECO:0000256" key="1">
    <source>
        <dbReference type="ARBA" id="ARBA00004196"/>
    </source>
</evidence>
<dbReference type="Pfam" id="PF23914">
    <property type="entry name" value="TPR_CcmH_CycH"/>
    <property type="match status" value="1"/>
</dbReference>
<keyword evidence="4 5" id="KW-0802">TPR repeat</keyword>
<dbReference type="GO" id="GO:0005886">
    <property type="term" value="C:plasma membrane"/>
    <property type="evidence" value="ECO:0007669"/>
    <property type="project" value="TreeGrafter"/>
</dbReference>
<feature type="repeat" description="TPR" evidence="5">
    <location>
        <begin position="167"/>
        <end position="200"/>
    </location>
</feature>
<dbReference type="Proteomes" id="UP000280099">
    <property type="component" value="Unassembled WGS sequence"/>
</dbReference>
<dbReference type="EMBL" id="RBJC01000008">
    <property type="protein sequence ID" value="RKR71230.1"/>
    <property type="molecule type" value="Genomic_DNA"/>
</dbReference>
<evidence type="ECO:0000259" key="7">
    <source>
        <dbReference type="Pfam" id="PF23914"/>
    </source>
</evidence>
<dbReference type="PANTHER" id="PTHR47870">
    <property type="entry name" value="CYTOCHROME C-TYPE BIOGENESIS PROTEIN CCMH"/>
    <property type="match status" value="1"/>
</dbReference>
<dbReference type="InterPro" id="IPR017560">
    <property type="entry name" value="Cyt_c_biogenesis_CcmI"/>
</dbReference>
<keyword evidence="6" id="KW-1133">Transmembrane helix</keyword>
<protein>
    <submittedName>
        <fullName evidence="8">Cytochrome c-type biogenesis protein CcmI</fullName>
    </submittedName>
</protein>
<evidence type="ECO:0000256" key="5">
    <source>
        <dbReference type="PROSITE-ProRule" id="PRU00339"/>
    </source>
</evidence>
<dbReference type="RefSeq" id="WP_121123717.1">
    <property type="nucleotide sequence ID" value="NZ_CP016604.1"/>
</dbReference>
<sequence>MDFFITIGIITLVICLIAFYPLFKNSIQTHSQKRNTLNKAFYFDRLKEVERETEEGVIDDPEQTTLELQQSLLDDIPEQPEQVLTSQKSLGKAWFFALLLCVGGISSAVYFNVGSWFTGTMLEKSYDKLGYFYERLKTEEEQPFTSEELNQFAIALRVELQKNPQDDKSWFMLGQIGMALENGQLALDSFTQAVRLAPQNLQYKESYARLLMFSADPTDKAKGEEIVKEIIRLDHTNTEALSLLAFSAFEREDYQMAVMTWEMMLKLLPENDDRRETIQRSIQSALSMQKGSGKLETSSE</sequence>
<feature type="transmembrane region" description="Helical" evidence="6">
    <location>
        <begin position="6"/>
        <end position="23"/>
    </location>
</feature>
<dbReference type="InterPro" id="IPR051263">
    <property type="entry name" value="C-type_cytochrome_biogenesis"/>
</dbReference>
<dbReference type="GO" id="GO:0017004">
    <property type="term" value="P:cytochrome complex assembly"/>
    <property type="evidence" value="ECO:0007669"/>
    <property type="project" value="UniProtKB-KW"/>
</dbReference>
<comment type="subcellular location">
    <subcellularLocation>
        <location evidence="1">Cell envelope</location>
    </subcellularLocation>
</comment>
<feature type="domain" description="Cytochrome c-type biogenesis protein H TPR" evidence="7">
    <location>
        <begin position="123"/>
        <end position="275"/>
    </location>
</feature>
<dbReference type="SMART" id="SM00028">
    <property type="entry name" value="TPR"/>
    <property type="match status" value="2"/>
</dbReference>
<keyword evidence="9" id="KW-1185">Reference proteome</keyword>
<evidence type="ECO:0000313" key="8">
    <source>
        <dbReference type="EMBL" id="RKR71230.1"/>
    </source>
</evidence>
<dbReference type="PANTHER" id="PTHR47870:SF1">
    <property type="entry name" value="CYTOCHROME C-TYPE BIOGENESIS PROTEIN CCMH"/>
    <property type="match status" value="1"/>
</dbReference>
<dbReference type="OrthoDB" id="9776053at2"/>
<comment type="caution">
    <text evidence="8">The sequence shown here is derived from an EMBL/GenBank/DDBJ whole genome shotgun (WGS) entry which is preliminary data.</text>
</comment>